<dbReference type="InterPro" id="IPR015424">
    <property type="entry name" value="PyrdxlP-dep_Trfase"/>
</dbReference>
<evidence type="ECO:0000313" key="4">
    <source>
        <dbReference type="EMBL" id="GGA05583.1"/>
    </source>
</evidence>
<name>A0A916QS91_9RHOB</name>
<keyword evidence="2" id="KW-0210">Decarboxylase</keyword>
<organism evidence="4 5">
    <name type="scientific">Neptunicoccus cionae</name>
    <dbReference type="NCBI Taxonomy" id="2035344"/>
    <lineage>
        <taxon>Bacteria</taxon>
        <taxon>Pseudomonadati</taxon>
        <taxon>Pseudomonadota</taxon>
        <taxon>Alphaproteobacteria</taxon>
        <taxon>Rhodobacterales</taxon>
        <taxon>Paracoccaceae</taxon>
        <taxon>Neptunicoccus</taxon>
    </lineage>
</organism>
<evidence type="ECO:0000256" key="2">
    <source>
        <dbReference type="ARBA" id="ARBA00022793"/>
    </source>
</evidence>
<dbReference type="InterPro" id="IPR010977">
    <property type="entry name" value="Aromatic_deC"/>
</dbReference>
<dbReference type="GO" id="GO:0016831">
    <property type="term" value="F:carboxy-lyase activity"/>
    <property type="evidence" value="ECO:0007669"/>
    <property type="project" value="UniProtKB-KW"/>
</dbReference>
<dbReference type="EMBL" id="BMKA01000001">
    <property type="protein sequence ID" value="GGA05583.1"/>
    <property type="molecule type" value="Genomic_DNA"/>
</dbReference>
<dbReference type="PANTHER" id="PTHR11999">
    <property type="entry name" value="GROUP II PYRIDOXAL-5-PHOSPHATE DECARBOXYLASE"/>
    <property type="match status" value="1"/>
</dbReference>
<reference evidence="4" key="1">
    <citation type="journal article" date="2014" name="Int. J. Syst. Evol. Microbiol.">
        <title>Complete genome sequence of Corynebacterium casei LMG S-19264T (=DSM 44701T), isolated from a smear-ripened cheese.</title>
        <authorList>
            <consortium name="US DOE Joint Genome Institute (JGI-PGF)"/>
            <person name="Walter F."/>
            <person name="Albersmeier A."/>
            <person name="Kalinowski J."/>
            <person name="Ruckert C."/>
        </authorList>
    </citation>
    <scope>NUCLEOTIDE SEQUENCE</scope>
    <source>
        <strain evidence="4">CGMCC 1.15880</strain>
    </source>
</reference>
<evidence type="ECO:0000256" key="3">
    <source>
        <dbReference type="ARBA" id="ARBA00022898"/>
    </source>
</evidence>
<keyword evidence="3" id="KW-0663">Pyridoxal phosphate</keyword>
<protein>
    <submittedName>
        <fullName evidence="4">Uncharacterized protein</fullName>
    </submittedName>
</protein>
<keyword evidence="5" id="KW-1185">Reference proteome</keyword>
<dbReference type="Gene3D" id="3.90.1150.170">
    <property type="match status" value="1"/>
</dbReference>
<reference evidence="4" key="2">
    <citation type="submission" date="2020-09" db="EMBL/GenBank/DDBJ databases">
        <authorList>
            <person name="Sun Q."/>
            <person name="Zhou Y."/>
        </authorList>
    </citation>
    <scope>NUCLEOTIDE SEQUENCE</scope>
    <source>
        <strain evidence="4">CGMCC 1.15880</strain>
    </source>
</reference>
<dbReference type="InterPro" id="IPR002129">
    <property type="entry name" value="PyrdxlP-dep_de-COase"/>
</dbReference>
<comment type="cofactor">
    <cofactor evidence="1">
        <name>pyridoxal 5'-phosphate</name>
        <dbReference type="ChEBI" id="CHEBI:597326"/>
    </cofactor>
</comment>
<sequence>MIYDRSLHLDTFTSRPNYLEQQQEGLGGGDLWFCDYGLELSRGFRALKVWTAIKSIGTQAFSASITDNCKQTALMAMLVEASDVLDLSFPVSSNICCFYAHTAT</sequence>
<dbReference type="AlphaFoldDB" id="A0A916QS91"/>
<proteinExistence type="predicted"/>
<dbReference type="GO" id="GO:0019752">
    <property type="term" value="P:carboxylic acid metabolic process"/>
    <property type="evidence" value="ECO:0007669"/>
    <property type="project" value="InterPro"/>
</dbReference>
<dbReference type="Pfam" id="PF00282">
    <property type="entry name" value="Pyridoxal_deC"/>
    <property type="match status" value="1"/>
</dbReference>
<evidence type="ECO:0000313" key="5">
    <source>
        <dbReference type="Proteomes" id="UP000628017"/>
    </source>
</evidence>
<evidence type="ECO:0000256" key="1">
    <source>
        <dbReference type="ARBA" id="ARBA00001933"/>
    </source>
</evidence>
<dbReference type="SUPFAM" id="SSF53383">
    <property type="entry name" value="PLP-dependent transferases"/>
    <property type="match status" value="1"/>
</dbReference>
<comment type="caution">
    <text evidence="4">The sequence shown here is derived from an EMBL/GenBank/DDBJ whole genome shotgun (WGS) entry which is preliminary data.</text>
</comment>
<dbReference type="Proteomes" id="UP000628017">
    <property type="component" value="Unassembled WGS sequence"/>
</dbReference>
<gene>
    <name evidence="4" type="ORF">GCM10011498_01540</name>
</gene>
<keyword evidence="2" id="KW-0456">Lyase</keyword>
<dbReference type="PANTHER" id="PTHR11999:SF70">
    <property type="entry name" value="MIP05841P"/>
    <property type="match status" value="1"/>
</dbReference>
<dbReference type="GO" id="GO:0030170">
    <property type="term" value="F:pyridoxal phosphate binding"/>
    <property type="evidence" value="ECO:0007669"/>
    <property type="project" value="InterPro"/>
</dbReference>
<accession>A0A916QS91</accession>